<protein>
    <recommendedName>
        <fullName evidence="4">Transposase IS4 family protein</fullName>
    </recommendedName>
</protein>
<accession>D5STD2</accession>
<evidence type="ECO:0000256" key="1">
    <source>
        <dbReference type="SAM" id="MobiDB-lite"/>
    </source>
</evidence>
<dbReference type="RefSeq" id="WP_013109331.1">
    <property type="nucleotide sequence ID" value="NC_014148.1"/>
</dbReference>
<dbReference type="Proteomes" id="UP000002220">
    <property type="component" value="Chromosome"/>
</dbReference>
<dbReference type="AlphaFoldDB" id="D5STD2"/>
<sequence length="179" mass="19939">MYADAGYDSEAARQALQGRDIIPHIRRRNTTHGSGLGKVPVKSQDRGGGTYHQLARRPWPIPNSLRPRSADHPRLEPPGTRCPLLSRADEKVSLNYSAAKRFFVSLLVLRGGLRKVERRFGDGYPNAVFVDLLDDSESCRVGEIADVRKYVKVNPPERDGRAAIIHVGTQLRQKSAYAP</sequence>
<name>D5STD2_PLAL2</name>
<dbReference type="EMBL" id="CP001744">
    <property type="protein sequence ID" value="ADG66900.1"/>
    <property type="molecule type" value="Genomic_DNA"/>
</dbReference>
<dbReference type="HOGENOM" id="CLU_1502142_0_0_0"/>
<feature type="region of interest" description="Disordered" evidence="1">
    <location>
        <begin position="18"/>
        <end position="82"/>
    </location>
</feature>
<organism evidence="2 3">
    <name type="scientific">Planctopirus limnophila (strain ATCC 43296 / DSM 3776 / IFAM 1008 / Mu 290)</name>
    <name type="common">Planctomyces limnophilus</name>
    <dbReference type="NCBI Taxonomy" id="521674"/>
    <lineage>
        <taxon>Bacteria</taxon>
        <taxon>Pseudomonadati</taxon>
        <taxon>Planctomycetota</taxon>
        <taxon>Planctomycetia</taxon>
        <taxon>Planctomycetales</taxon>
        <taxon>Planctomycetaceae</taxon>
        <taxon>Planctopirus</taxon>
    </lineage>
</organism>
<dbReference type="eggNOG" id="ENOG50343G0">
    <property type="taxonomic scope" value="Bacteria"/>
</dbReference>
<evidence type="ECO:0000313" key="3">
    <source>
        <dbReference type="Proteomes" id="UP000002220"/>
    </source>
</evidence>
<dbReference type="OrthoDB" id="120306at2"/>
<evidence type="ECO:0000313" key="2">
    <source>
        <dbReference type="EMBL" id="ADG66900.1"/>
    </source>
</evidence>
<proteinExistence type="predicted"/>
<keyword evidence="3" id="KW-1185">Reference proteome</keyword>
<dbReference type="KEGG" id="plm:Plim_1060"/>
<evidence type="ECO:0008006" key="4">
    <source>
        <dbReference type="Google" id="ProtNLM"/>
    </source>
</evidence>
<gene>
    <name evidence="2" type="ordered locus">Plim_1060</name>
</gene>
<reference evidence="2 3" key="1">
    <citation type="journal article" date="2010" name="Stand. Genomic Sci.">
        <title>Complete genome sequence of Planctomyces limnophilus type strain (Mu 290).</title>
        <authorList>
            <person name="Labutti K."/>
            <person name="Sikorski J."/>
            <person name="Schneider S."/>
            <person name="Nolan M."/>
            <person name="Lucas S."/>
            <person name="Glavina Del Rio T."/>
            <person name="Tice H."/>
            <person name="Cheng J.F."/>
            <person name="Goodwin L."/>
            <person name="Pitluck S."/>
            <person name="Liolios K."/>
            <person name="Ivanova N."/>
            <person name="Mavromatis K."/>
            <person name="Mikhailova N."/>
            <person name="Pati A."/>
            <person name="Chen A."/>
            <person name="Palaniappan K."/>
            <person name="Land M."/>
            <person name="Hauser L."/>
            <person name="Chang Y.J."/>
            <person name="Jeffries C.D."/>
            <person name="Tindall B.J."/>
            <person name="Rohde M."/>
            <person name="Goker M."/>
            <person name="Woyke T."/>
            <person name="Bristow J."/>
            <person name="Eisen J.A."/>
            <person name="Markowitz V."/>
            <person name="Hugenholtz P."/>
            <person name="Kyrpides N.C."/>
            <person name="Klenk H.P."/>
            <person name="Lapidus A."/>
        </authorList>
    </citation>
    <scope>NUCLEOTIDE SEQUENCE [LARGE SCALE GENOMIC DNA]</scope>
    <source>
        <strain evidence="3">ATCC 43296 / DSM 3776 / IFAM 1008 / 290</strain>
    </source>
</reference>